<dbReference type="Proteomes" id="UP000184188">
    <property type="component" value="Unassembled WGS sequence"/>
</dbReference>
<reference evidence="20" key="1">
    <citation type="journal article" date="2017" name="Genome Biol.">
        <title>Comparative genomics reveals high biological diversity and specific adaptations in the industrially and medically important fungal genus Aspergillus.</title>
        <authorList>
            <person name="de Vries R.P."/>
            <person name="Riley R."/>
            <person name="Wiebenga A."/>
            <person name="Aguilar-Osorio G."/>
            <person name="Amillis S."/>
            <person name="Uchima C.A."/>
            <person name="Anderluh G."/>
            <person name="Asadollahi M."/>
            <person name="Askin M."/>
            <person name="Barry K."/>
            <person name="Battaglia E."/>
            <person name="Bayram O."/>
            <person name="Benocci T."/>
            <person name="Braus-Stromeyer S.A."/>
            <person name="Caldana C."/>
            <person name="Canovas D."/>
            <person name="Cerqueira G.C."/>
            <person name="Chen F."/>
            <person name="Chen W."/>
            <person name="Choi C."/>
            <person name="Clum A."/>
            <person name="Dos Santos R.A."/>
            <person name="Damasio A.R."/>
            <person name="Diallinas G."/>
            <person name="Emri T."/>
            <person name="Fekete E."/>
            <person name="Flipphi M."/>
            <person name="Freyberg S."/>
            <person name="Gallo A."/>
            <person name="Gournas C."/>
            <person name="Habgood R."/>
            <person name="Hainaut M."/>
            <person name="Harispe M.L."/>
            <person name="Henrissat B."/>
            <person name="Hilden K.S."/>
            <person name="Hope R."/>
            <person name="Hossain A."/>
            <person name="Karabika E."/>
            <person name="Karaffa L."/>
            <person name="Karanyi Z."/>
            <person name="Krasevec N."/>
            <person name="Kuo A."/>
            <person name="Kusch H."/>
            <person name="LaButti K."/>
            <person name="Lagendijk E.L."/>
            <person name="Lapidus A."/>
            <person name="Levasseur A."/>
            <person name="Lindquist E."/>
            <person name="Lipzen A."/>
            <person name="Logrieco A.F."/>
            <person name="MacCabe A."/>
            <person name="Maekelae M.R."/>
            <person name="Malavazi I."/>
            <person name="Melin P."/>
            <person name="Meyer V."/>
            <person name="Mielnichuk N."/>
            <person name="Miskei M."/>
            <person name="Molnar A.P."/>
            <person name="Mule G."/>
            <person name="Ngan C.Y."/>
            <person name="Orejas M."/>
            <person name="Orosz E."/>
            <person name="Ouedraogo J.P."/>
            <person name="Overkamp K.M."/>
            <person name="Park H.-S."/>
            <person name="Perrone G."/>
            <person name="Piumi F."/>
            <person name="Punt P.J."/>
            <person name="Ram A.F."/>
            <person name="Ramon A."/>
            <person name="Rauscher S."/>
            <person name="Record E."/>
            <person name="Riano-Pachon D.M."/>
            <person name="Robert V."/>
            <person name="Roehrig J."/>
            <person name="Ruller R."/>
            <person name="Salamov A."/>
            <person name="Salih N.S."/>
            <person name="Samson R.A."/>
            <person name="Sandor E."/>
            <person name="Sanguinetti M."/>
            <person name="Schuetze T."/>
            <person name="Sepcic K."/>
            <person name="Shelest E."/>
            <person name="Sherlock G."/>
            <person name="Sophianopoulou V."/>
            <person name="Squina F.M."/>
            <person name="Sun H."/>
            <person name="Susca A."/>
            <person name="Todd R.B."/>
            <person name="Tsang A."/>
            <person name="Unkles S.E."/>
            <person name="van de Wiele N."/>
            <person name="van Rossen-Uffink D."/>
            <person name="Oliveira J.V."/>
            <person name="Vesth T.C."/>
            <person name="Visser J."/>
            <person name="Yu J.-H."/>
            <person name="Zhou M."/>
            <person name="Andersen M.R."/>
            <person name="Archer D.B."/>
            <person name="Baker S.E."/>
            <person name="Benoit I."/>
            <person name="Brakhage A.A."/>
            <person name="Braus G.H."/>
            <person name="Fischer R."/>
            <person name="Frisvad J.C."/>
            <person name="Goldman G.H."/>
            <person name="Houbraken J."/>
            <person name="Oakley B."/>
            <person name="Pocsi I."/>
            <person name="Scazzocchio C."/>
            <person name="Seiboth B."/>
            <person name="vanKuyk P.A."/>
            <person name="Wortman J."/>
            <person name="Dyer P.S."/>
            <person name="Grigoriev I.V."/>
        </authorList>
    </citation>
    <scope>NUCLEOTIDE SEQUENCE [LARGE SCALE GENOMIC DNA]</scope>
    <source>
        <strain evidence="20">CBS 506.65</strain>
    </source>
</reference>
<accession>A0A1L9SKE7</accession>
<sequence length="454" mass="52480">MSFLRAVGTWKYTREIQCKHPFIRQLSAAVHYRRLSTSTRTRVNSCPPLRDTRFTPRLFSRPIQVEKVEDSVALKVHGEPLSFGSFWLRDNCQCSNCIHPDTRQRIGDTFSIPTDVSPEIKEYVHDEVKIRWSDGHQSTYSMEWLDLHRARLGKDEKTPLSLRPFQSHTPGNESYPTVEFGQVMKHNEALLEWLENIHKWGFCFVDNVPVGPDATQSLLERISFIRHTHYGGFWDFTADLTYKDTAYTTDFLGAHTDNTYFTDPARLQLFHLLSHTDGHGGESLLVDGFKAAQVMMEENPEHCVVLAEHSQPTHSSGNEDVCIQPNTEFPVFNTTKSGHLYQIRWNNYDRAAKTNWSVADQKAWYAAAGHWSEVIRRPDMEIWTQLKPGSALIFDNWRMLHGRSDFIGKRRMCGGYINNDDFLSRYRLLKFGRNQVLNHIGSSTAKENSPNMFF</sequence>
<dbReference type="RefSeq" id="XP_022582076.1">
    <property type="nucleotide sequence ID" value="XM_022726973.1"/>
</dbReference>
<dbReference type="VEuPathDB" id="FungiDB:ASPZODRAFT_1716192"/>
<comment type="cofactor">
    <cofactor evidence="1">
        <name>Fe(2+)</name>
        <dbReference type="ChEBI" id="CHEBI:29033"/>
    </cofactor>
</comment>
<evidence type="ECO:0000256" key="8">
    <source>
        <dbReference type="ARBA" id="ARBA00022964"/>
    </source>
</evidence>
<dbReference type="GeneID" id="34613437"/>
<comment type="pathway">
    <text evidence="3">Amine and polyamine biosynthesis; carnitine biosynthesis.</text>
</comment>
<keyword evidence="20" id="KW-1185">Reference proteome</keyword>
<comment type="function">
    <text evidence="14">Converts trimethyllysine (TML) into hydroxytrimethyllysine (HTML).</text>
</comment>
<dbReference type="EMBL" id="KV878340">
    <property type="protein sequence ID" value="OJJ47566.1"/>
    <property type="molecule type" value="Genomic_DNA"/>
</dbReference>
<feature type="domain" description="TauD/TfdA-like" evidence="17">
    <location>
        <begin position="170"/>
        <end position="416"/>
    </location>
</feature>
<evidence type="ECO:0000313" key="20">
    <source>
        <dbReference type="Proteomes" id="UP000184188"/>
    </source>
</evidence>
<evidence type="ECO:0000256" key="6">
    <source>
        <dbReference type="ARBA" id="ARBA00022723"/>
    </source>
</evidence>
<dbReference type="Gene3D" id="3.60.130.10">
    <property type="entry name" value="Clavaminate synthase-like"/>
    <property type="match status" value="1"/>
</dbReference>
<evidence type="ECO:0000256" key="12">
    <source>
        <dbReference type="ARBA" id="ARBA00031778"/>
    </source>
</evidence>
<keyword evidence="8" id="KW-0223">Dioxygenase</keyword>
<dbReference type="InterPro" id="IPR042098">
    <property type="entry name" value="TauD-like_sf"/>
</dbReference>
<dbReference type="NCBIfam" id="TIGR02410">
    <property type="entry name" value="carnitine_TMLD"/>
    <property type="match status" value="1"/>
</dbReference>
<evidence type="ECO:0000313" key="19">
    <source>
        <dbReference type="EMBL" id="OJJ47566.1"/>
    </source>
</evidence>
<dbReference type="GO" id="GO:0045329">
    <property type="term" value="P:carnitine biosynthetic process"/>
    <property type="evidence" value="ECO:0007669"/>
    <property type="project" value="UniProtKB-UniPathway"/>
</dbReference>
<dbReference type="Pfam" id="PF06155">
    <property type="entry name" value="GBBH-like_N"/>
    <property type="match status" value="1"/>
</dbReference>
<gene>
    <name evidence="19" type="ORF">ASPZODRAFT_1716192</name>
</gene>
<dbReference type="GO" id="GO:0005506">
    <property type="term" value="F:iron ion binding"/>
    <property type="evidence" value="ECO:0007669"/>
    <property type="project" value="InterPro"/>
</dbReference>
<dbReference type="InterPro" id="IPR038492">
    <property type="entry name" value="GBBH-like_N_sf"/>
</dbReference>
<evidence type="ECO:0000259" key="17">
    <source>
        <dbReference type="Pfam" id="PF02668"/>
    </source>
</evidence>
<evidence type="ECO:0000256" key="11">
    <source>
        <dbReference type="ARBA" id="ARBA00030363"/>
    </source>
</evidence>
<evidence type="ECO:0000256" key="14">
    <source>
        <dbReference type="ARBA" id="ARBA00046008"/>
    </source>
</evidence>
<dbReference type="AlphaFoldDB" id="A0A1L9SKE7"/>
<evidence type="ECO:0000259" key="18">
    <source>
        <dbReference type="Pfam" id="PF06155"/>
    </source>
</evidence>
<keyword evidence="6" id="KW-0479">Metal-binding</keyword>
<evidence type="ECO:0000256" key="16">
    <source>
        <dbReference type="ARBA" id="ARBA00071191"/>
    </source>
</evidence>
<evidence type="ECO:0000256" key="1">
    <source>
        <dbReference type="ARBA" id="ARBA00001954"/>
    </source>
</evidence>
<evidence type="ECO:0000256" key="10">
    <source>
        <dbReference type="ARBA" id="ARBA00023004"/>
    </source>
</evidence>
<feature type="domain" description="Gamma-butyrobetaine hydroxylase-like N-terminal" evidence="18">
    <location>
        <begin position="79"/>
        <end position="145"/>
    </location>
</feature>
<dbReference type="SUPFAM" id="SSF51197">
    <property type="entry name" value="Clavaminate synthase-like"/>
    <property type="match status" value="1"/>
</dbReference>
<dbReference type="PANTHER" id="PTHR10696:SF51">
    <property type="entry name" value="TRIMETHYLLYSINE DIOXYGENASE, MITOCHONDRIAL"/>
    <property type="match status" value="1"/>
</dbReference>
<dbReference type="CDD" id="cd00250">
    <property type="entry name" value="CAS_like"/>
    <property type="match status" value="1"/>
</dbReference>
<evidence type="ECO:0000256" key="4">
    <source>
        <dbReference type="ARBA" id="ARBA00008654"/>
    </source>
</evidence>
<dbReference type="Gene3D" id="3.30.2020.30">
    <property type="match status" value="1"/>
</dbReference>
<proteinExistence type="inferred from homology"/>
<name>A0A1L9SKE7_9EURO</name>
<dbReference type="STRING" id="1073090.A0A1L9SKE7"/>
<dbReference type="FunFam" id="3.60.130.10:FF:000001">
    <property type="entry name" value="Trimethyllysine dioxygenase, mitochondrial"/>
    <property type="match status" value="1"/>
</dbReference>
<dbReference type="Pfam" id="PF02668">
    <property type="entry name" value="TauD"/>
    <property type="match status" value="1"/>
</dbReference>
<comment type="cofactor">
    <cofactor evidence="2">
        <name>L-ascorbate</name>
        <dbReference type="ChEBI" id="CHEBI:38290"/>
    </cofactor>
</comment>
<dbReference type="UniPathway" id="UPA00118"/>
<evidence type="ECO:0000256" key="9">
    <source>
        <dbReference type="ARBA" id="ARBA00023002"/>
    </source>
</evidence>
<dbReference type="OrthoDB" id="408743at2759"/>
<evidence type="ECO:0000256" key="2">
    <source>
        <dbReference type="ARBA" id="ARBA00001961"/>
    </source>
</evidence>
<dbReference type="EC" id="1.14.11.8" evidence="5"/>
<comment type="similarity">
    <text evidence="4">Belongs to the gamma-BBH/TMLD family.</text>
</comment>
<organism evidence="19 20">
    <name type="scientific">Penicilliopsis zonata CBS 506.65</name>
    <dbReference type="NCBI Taxonomy" id="1073090"/>
    <lineage>
        <taxon>Eukaryota</taxon>
        <taxon>Fungi</taxon>
        <taxon>Dikarya</taxon>
        <taxon>Ascomycota</taxon>
        <taxon>Pezizomycotina</taxon>
        <taxon>Eurotiomycetes</taxon>
        <taxon>Eurotiomycetidae</taxon>
        <taxon>Eurotiales</taxon>
        <taxon>Aspergillaceae</taxon>
        <taxon>Penicilliopsis</taxon>
    </lineage>
</organism>
<comment type="catalytic activity">
    <reaction evidence="15">
        <text>N(6),N(6),N(6)-trimethyl-L-lysine + 2-oxoglutarate + O2 = (3S)-3-hydroxy-N(6),N(6),N(6)-trimethyl-L-lysine + succinate + CO2</text>
        <dbReference type="Rhea" id="RHEA:14181"/>
        <dbReference type="ChEBI" id="CHEBI:15379"/>
        <dbReference type="ChEBI" id="CHEBI:16526"/>
        <dbReference type="ChEBI" id="CHEBI:16810"/>
        <dbReference type="ChEBI" id="CHEBI:30031"/>
        <dbReference type="ChEBI" id="CHEBI:58100"/>
        <dbReference type="ChEBI" id="CHEBI:141499"/>
        <dbReference type="EC" id="1.14.11.8"/>
    </reaction>
</comment>
<keyword evidence="7" id="KW-0124">Carnitine biosynthesis</keyword>
<dbReference type="PANTHER" id="PTHR10696">
    <property type="entry name" value="GAMMA-BUTYROBETAINE HYDROXYLASE-RELATED"/>
    <property type="match status" value="1"/>
</dbReference>
<evidence type="ECO:0000256" key="5">
    <source>
        <dbReference type="ARBA" id="ARBA00012267"/>
    </source>
</evidence>
<keyword evidence="10" id="KW-0408">Iron</keyword>
<evidence type="ECO:0000256" key="13">
    <source>
        <dbReference type="ARBA" id="ARBA00032283"/>
    </source>
</evidence>
<dbReference type="InterPro" id="IPR010376">
    <property type="entry name" value="GBBH-like_N"/>
</dbReference>
<dbReference type="GO" id="GO:0050353">
    <property type="term" value="F:trimethyllysine dioxygenase activity"/>
    <property type="evidence" value="ECO:0007669"/>
    <property type="project" value="UniProtKB-EC"/>
</dbReference>
<evidence type="ECO:0000256" key="15">
    <source>
        <dbReference type="ARBA" id="ARBA00049334"/>
    </source>
</evidence>
<protein>
    <recommendedName>
        <fullName evidence="16">Trimethyllysine dioxygenase</fullName>
        <ecNumber evidence="5">1.14.11.8</ecNumber>
    </recommendedName>
    <alternativeName>
        <fullName evidence="12">Epsilon-trimethyllysine 2-oxoglutarate dioxygenase</fullName>
    </alternativeName>
    <alternativeName>
        <fullName evidence="11">TML hydroxylase</fullName>
    </alternativeName>
    <alternativeName>
        <fullName evidence="13">TML-alpha-ketoglutarate dioxygenase</fullName>
    </alternativeName>
</protein>
<dbReference type="InterPro" id="IPR003819">
    <property type="entry name" value="TauD/TfdA-like"/>
</dbReference>
<dbReference type="FunFam" id="3.30.2020.30:FF:000002">
    <property type="entry name" value="Putative gamma-butyrobetaine dioxygenase"/>
    <property type="match status" value="1"/>
</dbReference>
<dbReference type="InterPro" id="IPR050411">
    <property type="entry name" value="AlphaKG_dependent_hydroxylases"/>
</dbReference>
<dbReference type="InterPro" id="IPR012776">
    <property type="entry name" value="Trimethyllysine_dOase"/>
</dbReference>
<keyword evidence="9" id="KW-0560">Oxidoreductase</keyword>
<evidence type="ECO:0000256" key="3">
    <source>
        <dbReference type="ARBA" id="ARBA00005022"/>
    </source>
</evidence>
<dbReference type="GO" id="GO:0005739">
    <property type="term" value="C:mitochondrion"/>
    <property type="evidence" value="ECO:0007669"/>
    <property type="project" value="TreeGrafter"/>
</dbReference>
<evidence type="ECO:0000256" key="7">
    <source>
        <dbReference type="ARBA" id="ARBA00022873"/>
    </source>
</evidence>